<feature type="compositionally biased region" description="Basic and acidic residues" evidence="1">
    <location>
        <begin position="435"/>
        <end position="446"/>
    </location>
</feature>
<feature type="region of interest" description="Disordered" evidence="1">
    <location>
        <begin position="67"/>
        <end position="124"/>
    </location>
</feature>
<keyword evidence="2" id="KW-1133">Transmembrane helix</keyword>
<name>A0A2G8S3Z5_9APHY</name>
<feature type="compositionally biased region" description="Low complexity" evidence="1">
    <location>
        <begin position="342"/>
        <end position="360"/>
    </location>
</feature>
<feature type="compositionally biased region" description="Low complexity" evidence="1">
    <location>
        <begin position="310"/>
        <end position="322"/>
    </location>
</feature>
<dbReference type="EMBL" id="AYKW01000023">
    <property type="protein sequence ID" value="PIL28454.1"/>
    <property type="molecule type" value="Genomic_DNA"/>
</dbReference>
<feature type="region of interest" description="Disordered" evidence="1">
    <location>
        <begin position="147"/>
        <end position="176"/>
    </location>
</feature>
<evidence type="ECO:0000313" key="3">
    <source>
        <dbReference type="EMBL" id="PIL28454.1"/>
    </source>
</evidence>
<evidence type="ECO:0000256" key="2">
    <source>
        <dbReference type="SAM" id="Phobius"/>
    </source>
</evidence>
<dbReference type="OrthoDB" id="2765882at2759"/>
<evidence type="ECO:0000256" key="1">
    <source>
        <dbReference type="SAM" id="MobiDB-lite"/>
    </source>
</evidence>
<comment type="caution">
    <text evidence="3">The sequence shown here is derived from an EMBL/GenBank/DDBJ whole genome shotgun (WGS) entry which is preliminary data.</text>
</comment>
<accession>A0A2G8S3Z5</accession>
<reference evidence="3 4" key="1">
    <citation type="journal article" date="2015" name="Sci. Rep.">
        <title>Chromosome-level genome map provides insights into diverse defense mechanisms in the medicinal fungus Ganoderma sinense.</title>
        <authorList>
            <person name="Zhu Y."/>
            <person name="Xu J."/>
            <person name="Sun C."/>
            <person name="Zhou S."/>
            <person name="Xu H."/>
            <person name="Nelson D.R."/>
            <person name="Qian J."/>
            <person name="Song J."/>
            <person name="Luo H."/>
            <person name="Xiang L."/>
            <person name="Li Y."/>
            <person name="Xu Z."/>
            <person name="Ji A."/>
            <person name="Wang L."/>
            <person name="Lu S."/>
            <person name="Hayward A."/>
            <person name="Sun W."/>
            <person name="Li X."/>
            <person name="Schwartz D.C."/>
            <person name="Wang Y."/>
            <person name="Chen S."/>
        </authorList>
    </citation>
    <scope>NUCLEOTIDE SEQUENCE [LARGE SCALE GENOMIC DNA]</scope>
    <source>
        <strain evidence="3 4">ZZ0214-1</strain>
    </source>
</reference>
<feature type="region of interest" description="Disordered" evidence="1">
    <location>
        <begin position="290"/>
        <end position="446"/>
    </location>
</feature>
<dbReference type="AlphaFoldDB" id="A0A2G8S3Z5"/>
<keyword evidence="2" id="KW-0812">Transmembrane</keyword>
<evidence type="ECO:0000313" key="4">
    <source>
        <dbReference type="Proteomes" id="UP000230002"/>
    </source>
</evidence>
<organism evidence="3 4">
    <name type="scientific">Ganoderma sinense ZZ0214-1</name>
    <dbReference type="NCBI Taxonomy" id="1077348"/>
    <lineage>
        <taxon>Eukaryota</taxon>
        <taxon>Fungi</taxon>
        <taxon>Dikarya</taxon>
        <taxon>Basidiomycota</taxon>
        <taxon>Agaricomycotina</taxon>
        <taxon>Agaricomycetes</taxon>
        <taxon>Polyporales</taxon>
        <taxon>Polyporaceae</taxon>
        <taxon>Ganoderma</taxon>
    </lineage>
</organism>
<keyword evidence="2" id="KW-0472">Membrane</keyword>
<dbReference type="Proteomes" id="UP000230002">
    <property type="component" value="Unassembled WGS sequence"/>
</dbReference>
<sequence length="446" mass="46209">MVLVHRQWRWGTYSHPWAAHFTSSDTTSTFFSEHSATSASETTQTHTVSSVSTSRTATTTLVPVAAAERTTDSTTQAQTSTEAATTQTTDTTVRTTSPTLLPLSVAGETTSRSTSDRGESHSLGLSTSSFSSFTLSGGLTVSLPETGSAAQSTASGSSSTAQPVVTGSSGNSTSSDAGHGIGKGAIAAIVLGIVFALGLGALVCCCWKRRAGRRRDSTFIQYPFSSNAATGRMSQVPHVGALVPPNTPAEWDTHTADMAESPSATVTIGSPTATGASGYWGGLAMYPLDEKAPLPSPSPSPSDNNNAFEPATTTPSPNSTTAFALSFPVPRSPLSQPPVSPSRPASLSSPSSPESSSSSPIAPPPPAVHPHPRLPEGEPSALPYAWDHPPPSSEYLPPRTPDRRSTFRSSRTGPGPGPRRASAGATPKYSSGVPEVDRRPPEYSRY</sequence>
<feature type="compositionally biased region" description="Low complexity" evidence="1">
    <location>
        <begin position="408"/>
        <end position="427"/>
    </location>
</feature>
<protein>
    <submittedName>
        <fullName evidence="3">Uncharacterized protein</fullName>
    </submittedName>
</protein>
<keyword evidence="4" id="KW-1185">Reference proteome</keyword>
<proteinExistence type="predicted"/>
<feature type="compositionally biased region" description="Low complexity" evidence="1">
    <location>
        <begin position="67"/>
        <end position="106"/>
    </location>
</feature>
<feature type="transmembrane region" description="Helical" evidence="2">
    <location>
        <begin position="185"/>
        <end position="207"/>
    </location>
</feature>
<gene>
    <name evidence="3" type="ORF">GSI_08488</name>
</gene>